<proteinExistence type="predicted"/>
<feature type="transmembrane region" description="Helical" evidence="5">
    <location>
        <begin position="151"/>
        <end position="175"/>
    </location>
</feature>
<dbReference type="AlphaFoldDB" id="A0AAV8XGJ4"/>
<dbReference type="GO" id="GO:0005774">
    <property type="term" value="C:vacuolar membrane"/>
    <property type="evidence" value="ECO:0007669"/>
    <property type="project" value="TreeGrafter"/>
</dbReference>
<dbReference type="PANTHER" id="PTHR22950">
    <property type="entry name" value="AMINO ACID TRANSPORTER"/>
    <property type="match status" value="1"/>
</dbReference>
<feature type="transmembrane region" description="Helical" evidence="5">
    <location>
        <begin position="336"/>
        <end position="361"/>
    </location>
</feature>
<reference evidence="7" key="1">
    <citation type="journal article" date="2023" name="Insect Mol. Biol.">
        <title>Genome sequencing provides insights into the evolution of gene families encoding plant cell wall-degrading enzymes in longhorned beetles.</title>
        <authorList>
            <person name="Shin N.R."/>
            <person name="Okamura Y."/>
            <person name="Kirsch R."/>
            <person name="Pauchet Y."/>
        </authorList>
    </citation>
    <scope>NUCLEOTIDE SEQUENCE</scope>
    <source>
        <strain evidence="7">AMC_N1</strain>
    </source>
</reference>
<dbReference type="EMBL" id="JAPWTK010000581">
    <property type="protein sequence ID" value="KAJ8938138.1"/>
    <property type="molecule type" value="Genomic_DNA"/>
</dbReference>
<evidence type="ECO:0000256" key="5">
    <source>
        <dbReference type="SAM" id="Phobius"/>
    </source>
</evidence>
<evidence type="ECO:0000256" key="4">
    <source>
        <dbReference type="ARBA" id="ARBA00023136"/>
    </source>
</evidence>
<feature type="transmembrane region" description="Helical" evidence="5">
    <location>
        <begin position="292"/>
        <end position="315"/>
    </location>
</feature>
<accession>A0AAV8XGJ4</accession>
<protein>
    <recommendedName>
        <fullName evidence="6">Amino acid transporter transmembrane domain-containing protein</fullName>
    </recommendedName>
</protein>
<gene>
    <name evidence="7" type="ORF">NQ318_006998</name>
</gene>
<evidence type="ECO:0000256" key="3">
    <source>
        <dbReference type="ARBA" id="ARBA00022989"/>
    </source>
</evidence>
<comment type="subcellular location">
    <subcellularLocation>
        <location evidence="1">Membrane</location>
        <topology evidence="1">Multi-pass membrane protein</topology>
    </subcellularLocation>
</comment>
<dbReference type="Gene3D" id="1.20.1740.10">
    <property type="entry name" value="Amino acid/polyamine transporter I"/>
    <property type="match status" value="1"/>
</dbReference>
<dbReference type="InterPro" id="IPR013057">
    <property type="entry name" value="AA_transpt_TM"/>
</dbReference>
<sequence>MNSHYGSVDFYNGAARVSTGPENKINGFGSKGLGLFSATLFIAGEMAGSGLLALPKAIVNTGYIGIVLLVLFSINAAYGGVKLGNCWNIVEQRYPQHRSETRNPYAIIALKSVGRYGSIAVSHCIRFTLFGSGTVYLLLVSQIIQSLLDTMTVTSITSCTYFLIVACCIIPPMWLGSPKEFSFVGLGAILSTIVACILYFVQIVIDGKSNDSPVRHHIHGFHDFCLSFGTLMFAFGGASTFPTIQNDMKNKKEFSSSVILAFVNFNWKRCTIRTVIGLMIIMVGETIPQFGAILSLVGGSTITLATFVFPPYFYMKLCDKLNPQWEHIHIPLHERIYMWQLIGIGVAGGCASTFSAVSAILDSVTFSKPCYWIRC</sequence>
<evidence type="ECO:0000313" key="8">
    <source>
        <dbReference type="Proteomes" id="UP001162162"/>
    </source>
</evidence>
<dbReference type="Pfam" id="PF01490">
    <property type="entry name" value="Aa_trans"/>
    <property type="match status" value="2"/>
</dbReference>
<feature type="transmembrane region" description="Helical" evidence="5">
    <location>
        <begin position="181"/>
        <end position="201"/>
    </location>
</feature>
<feature type="domain" description="Amino acid transporter transmembrane" evidence="6">
    <location>
        <begin position="264"/>
        <end position="329"/>
    </location>
</feature>
<organism evidence="7 8">
    <name type="scientific">Aromia moschata</name>
    <dbReference type="NCBI Taxonomy" id="1265417"/>
    <lineage>
        <taxon>Eukaryota</taxon>
        <taxon>Metazoa</taxon>
        <taxon>Ecdysozoa</taxon>
        <taxon>Arthropoda</taxon>
        <taxon>Hexapoda</taxon>
        <taxon>Insecta</taxon>
        <taxon>Pterygota</taxon>
        <taxon>Neoptera</taxon>
        <taxon>Endopterygota</taxon>
        <taxon>Coleoptera</taxon>
        <taxon>Polyphaga</taxon>
        <taxon>Cucujiformia</taxon>
        <taxon>Chrysomeloidea</taxon>
        <taxon>Cerambycidae</taxon>
        <taxon>Cerambycinae</taxon>
        <taxon>Callichromatini</taxon>
        <taxon>Aromia</taxon>
    </lineage>
</organism>
<dbReference type="PANTHER" id="PTHR22950:SF703">
    <property type="entry name" value="AMINO ACID TRANSPORTER TRANSMEMBRANE DOMAIN-CONTAINING PROTEIN"/>
    <property type="match status" value="1"/>
</dbReference>
<feature type="transmembrane region" description="Helical" evidence="5">
    <location>
        <begin position="221"/>
        <end position="241"/>
    </location>
</feature>
<comment type="caution">
    <text evidence="7">The sequence shown here is derived from an EMBL/GenBank/DDBJ whole genome shotgun (WGS) entry which is preliminary data.</text>
</comment>
<evidence type="ECO:0000256" key="2">
    <source>
        <dbReference type="ARBA" id="ARBA00022692"/>
    </source>
</evidence>
<feature type="transmembrane region" description="Helical" evidence="5">
    <location>
        <begin position="119"/>
        <end position="139"/>
    </location>
</feature>
<evidence type="ECO:0000256" key="1">
    <source>
        <dbReference type="ARBA" id="ARBA00004141"/>
    </source>
</evidence>
<keyword evidence="2 5" id="KW-0812">Transmembrane</keyword>
<feature type="domain" description="Amino acid transporter transmembrane" evidence="6">
    <location>
        <begin position="34"/>
        <end position="258"/>
    </location>
</feature>
<name>A0AAV8XGJ4_9CUCU</name>
<evidence type="ECO:0000259" key="6">
    <source>
        <dbReference type="Pfam" id="PF01490"/>
    </source>
</evidence>
<keyword evidence="3 5" id="KW-1133">Transmembrane helix</keyword>
<dbReference type="GO" id="GO:0015179">
    <property type="term" value="F:L-amino acid transmembrane transporter activity"/>
    <property type="evidence" value="ECO:0007669"/>
    <property type="project" value="TreeGrafter"/>
</dbReference>
<keyword evidence="8" id="KW-1185">Reference proteome</keyword>
<dbReference type="Proteomes" id="UP001162162">
    <property type="component" value="Unassembled WGS sequence"/>
</dbReference>
<keyword evidence="4 5" id="KW-0472">Membrane</keyword>
<feature type="transmembrane region" description="Helical" evidence="5">
    <location>
        <begin position="61"/>
        <end position="81"/>
    </location>
</feature>
<feature type="transmembrane region" description="Helical" evidence="5">
    <location>
        <begin position="33"/>
        <end position="54"/>
    </location>
</feature>
<evidence type="ECO:0000313" key="7">
    <source>
        <dbReference type="EMBL" id="KAJ8938138.1"/>
    </source>
</evidence>